<dbReference type="Proteomes" id="UP001207736">
    <property type="component" value="Unassembled WGS sequence"/>
</dbReference>
<evidence type="ECO:0000313" key="2">
    <source>
        <dbReference type="EMBL" id="GJM54285.1"/>
    </source>
</evidence>
<evidence type="ECO:0000313" key="3">
    <source>
        <dbReference type="Proteomes" id="UP001207736"/>
    </source>
</evidence>
<protein>
    <submittedName>
        <fullName evidence="1">Membrane protein</fullName>
    </submittedName>
</protein>
<dbReference type="SUPFAM" id="SSF49464">
    <property type="entry name" value="Carboxypeptidase regulatory domain-like"/>
    <property type="match status" value="1"/>
</dbReference>
<dbReference type="InterPro" id="IPR008969">
    <property type="entry name" value="CarboxyPept-like_regulatory"/>
</dbReference>
<dbReference type="AlphaFoldDB" id="A0AAV5B0C6"/>
<accession>A0AAV5B0C6</accession>
<dbReference type="EMBL" id="BQKA01000052">
    <property type="protein sequence ID" value="GJM51381.1"/>
    <property type="molecule type" value="Genomic_DNA"/>
</dbReference>
<evidence type="ECO:0000313" key="1">
    <source>
        <dbReference type="EMBL" id="GJM51381.1"/>
    </source>
</evidence>
<sequence>MPFFIFSQEDSVVKGSVFSIQNNLPLENVNIVNLNQVKGTISNLKGEFVIRAAVNDTLHFSFLGYKSIKVRVTSDMIKFSGTKIGLSELAYALEEVVVTPYKLTGILKIDAKYIPINTNKQYSISGLNKGYEVKNGGSVGRVLGTIADPAGALYRLFGSKPKELRKLNKIKKEEDVRSLLLTKYDREMVSEMLGINKVDLEEMLRHCKYSEDFIKNANDLQFLDALTECYDEFKLLKK</sequence>
<dbReference type="Proteomes" id="UP001208692">
    <property type="component" value="Unassembled WGS sequence"/>
</dbReference>
<gene>
    <name evidence="1" type="ORF">RCZ15_23540</name>
    <name evidence="2" type="ORF">RCZ16_26010</name>
</gene>
<dbReference type="Pfam" id="PF13715">
    <property type="entry name" value="CarbopepD_reg_2"/>
    <property type="match status" value="1"/>
</dbReference>
<dbReference type="EMBL" id="BQKB01000085">
    <property type="protein sequence ID" value="GJM54285.1"/>
    <property type="molecule type" value="Genomic_DNA"/>
</dbReference>
<comment type="caution">
    <text evidence="1">The sequence shown here is derived from an EMBL/GenBank/DDBJ whole genome shotgun (WGS) entry which is preliminary data.</text>
</comment>
<name>A0AAV5B0C6_9FLAO</name>
<evidence type="ECO:0000313" key="4">
    <source>
        <dbReference type="Proteomes" id="UP001208692"/>
    </source>
</evidence>
<proteinExistence type="predicted"/>
<organism evidence="1 3">
    <name type="scientific">Capnocytophaga catalasegens</name>
    <dbReference type="NCBI Taxonomy" id="1004260"/>
    <lineage>
        <taxon>Bacteria</taxon>
        <taxon>Pseudomonadati</taxon>
        <taxon>Bacteroidota</taxon>
        <taxon>Flavobacteriia</taxon>
        <taxon>Flavobacteriales</taxon>
        <taxon>Flavobacteriaceae</taxon>
        <taxon>Capnocytophaga</taxon>
    </lineage>
</organism>
<keyword evidence="4" id="KW-1185">Reference proteome</keyword>
<reference evidence="1 4" key="1">
    <citation type="submission" date="2021-11" db="EMBL/GenBank/DDBJ databases">
        <title>Draft genome sequence of Capnocytophaga sp. strain KC07075 isolated from cat oral cavity.</title>
        <authorList>
            <person name="Suzuki M."/>
            <person name="Imaoka K."/>
            <person name="Kimura M."/>
            <person name="Morikawa S."/>
            <person name="Maeda K."/>
        </authorList>
    </citation>
    <scope>NUCLEOTIDE SEQUENCE</scope>
    <source>
        <strain evidence="1">KC07075</strain>
        <strain evidence="2 4">KC07079</strain>
    </source>
</reference>